<evidence type="ECO:0000313" key="2">
    <source>
        <dbReference type="EMBL" id="CAB4763318.1"/>
    </source>
</evidence>
<evidence type="ECO:0000256" key="1">
    <source>
        <dbReference type="SAM" id="Coils"/>
    </source>
</evidence>
<dbReference type="EMBL" id="CAEZYQ010000027">
    <property type="protein sequence ID" value="CAB4763318.1"/>
    <property type="molecule type" value="Genomic_DNA"/>
</dbReference>
<organism evidence="2">
    <name type="scientific">freshwater metagenome</name>
    <dbReference type="NCBI Taxonomy" id="449393"/>
    <lineage>
        <taxon>unclassified sequences</taxon>
        <taxon>metagenomes</taxon>
        <taxon>ecological metagenomes</taxon>
    </lineage>
</organism>
<keyword evidence="1" id="KW-0175">Coiled coil</keyword>
<dbReference type="Gene3D" id="1.10.287.1060">
    <property type="entry name" value="ESAT-6-like"/>
    <property type="match status" value="1"/>
</dbReference>
<dbReference type="InterPro" id="IPR036689">
    <property type="entry name" value="ESAT-6-like_sf"/>
</dbReference>
<name>A0A6J6UW72_9ZZZZ</name>
<protein>
    <submittedName>
        <fullName evidence="2">Unannotated protein</fullName>
    </submittedName>
</protein>
<feature type="coiled-coil region" evidence="1">
    <location>
        <begin position="16"/>
        <end position="43"/>
    </location>
</feature>
<dbReference type="InterPro" id="IPR010310">
    <property type="entry name" value="T7SS_ESAT-6-like"/>
</dbReference>
<dbReference type="SUPFAM" id="SSF140453">
    <property type="entry name" value="EsxAB dimer-like"/>
    <property type="match status" value="1"/>
</dbReference>
<dbReference type="AlphaFoldDB" id="A0A6J6UW72"/>
<sequence length="98" mass="10497">MFDGISVNHGGLDIGATDLANGVKAIEDRMNRLEDDLKELKGAGWSGSAQQAYTQAKAQWDQAIHEMKDLLARTSVAVSTANQDYRSADQRGAALFGG</sequence>
<dbReference type="NCBIfam" id="TIGR03930">
    <property type="entry name" value="WXG100_ESAT6"/>
    <property type="match status" value="1"/>
</dbReference>
<proteinExistence type="predicted"/>
<accession>A0A6J6UW72</accession>
<reference evidence="2" key="1">
    <citation type="submission" date="2020-05" db="EMBL/GenBank/DDBJ databases">
        <authorList>
            <person name="Chiriac C."/>
            <person name="Salcher M."/>
            <person name="Ghai R."/>
            <person name="Kavagutti S V."/>
        </authorList>
    </citation>
    <scope>NUCLEOTIDE SEQUENCE</scope>
</reference>
<dbReference type="Pfam" id="PF06013">
    <property type="entry name" value="WXG100"/>
    <property type="match status" value="1"/>
</dbReference>
<gene>
    <name evidence="2" type="ORF">UFOPK2761_02813</name>
</gene>